<name>A0A540UVY4_9BACL</name>
<evidence type="ECO:0000313" key="2">
    <source>
        <dbReference type="EMBL" id="TQE88654.1"/>
    </source>
</evidence>
<dbReference type="PROSITE" id="PS50943">
    <property type="entry name" value="HTH_CROC1"/>
    <property type="match status" value="1"/>
</dbReference>
<dbReference type="CDD" id="cd00093">
    <property type="entry name" value="HTH_XRE"/>
    <property type="match status" value="1"/>
</dbReference>
<dbReference type="SUPFAM" id="SSF47413">
    <property type="entry name" value="lambda repressor-like DNA-binding domains"/>
    <property type="match status" value="1"/>
</dbReference>
<dbReference type="OrthoDB" id="2969743at2"/>
<comment type="caution">
    <text evidence="2">The sequence shown here is derived from an EMBL/GenBank/DDBJ whole genome shotgun (WGS) entry which is preliminary data.</text>
</comment>
<dbReference type="GO" id="GO:0003677">
    <property type="term" value="F:DNA binding"/>
    <property type="evidence" value="ECO:0007669"/>
    <property type="project" value="InterPro"/>
</dbReference>
<dbReference type="Proteomes" id="UP000315753">
    <property type="component" value="Unassembled WGS sequence"/>
</dbReference>
<dbReference type="EMBL" id="VIGD01000027">
    <property type="protein sequence ID" value="TQE88654.1"/>
    <property type="molecule type" value="Genomic_DNA"/>
</dbReference>
<protein>
    <submittedName>
        <fullName evidence="2">Helix-turn-helix transcriptional regulator</fullName>
    </submittedName>
</protein>
<evidence type="ECO:0000313" key="3">
    <source>
        <dbReference type="Proteomes" id="UP000315753"/>
    </source>
</evidence>
<feature type="domain" description="HTH cro/C1-type" evidence="1">
    <location>
        <begin position="13"/>
        <end position="59"/>
    </location>
</feature>
<gene>
    <name evidence="2" type="ORF">FKZ59_13515</name>
</gene>
<dbReference type="SMART" id="SM00530">
    <property type="entry name" value="HTH_XRE"/>
    <property type="match status" value="1"/>
</dbReference>
<proteinExistence type="predicted"/>
<dbReference type="InterPro" id="IPR010982">
    <property type="entry name" value="Lambda_DNA-bd_dom_sf"/>
</dbReference>
<accession>A0A540UVY4</accession>
<organism evidence="2 3">
    <name type="scientific">Ureibacillus terrenus</name>
    <dbReference type="NCBI Taxonomy" id="118246"/>
    <lineage>
        <taxon>Bacteria</taxon>
        <taxon>Bacillati</taxon>
        <taxon>Bacillota</taxon>
        <taxon>Bacilli</taxon>
        <taxon>Bacillales</taxon>
        <taxon>Caryophanaceae</taxon>
        <taxon>Ureibacillus</taxon>
    </lineage>
</organism>
<dbReference type="Gene3D" id="1.10.260.40">
    <property type="entry name" value="lambda repressor-like DNA-binding domains"/>
    <property type="match status" value="1"/>
</dbReference>
<dbReference type="InterPro" id="IPR001387">
    <property type="entry name" value="Cro/C1-type_HTH"/>
</dbReference>
<dbReference type="Pfam" id="PF01381">
    <property type="entry name" value="HTH_3"/>
    <property type="match status" value="1"/>
</dbReference>
<sequence length="176" mass="20108">MENMTQNKVGRVLKEIRGDKSQQQFAFELGVVRETVSKYENGRTSIPQDISQKLVEKYDDPKFAMTIRNAYTGTGPIWLDGENVDLHRSSVKEKTIEELKEALDAILKTCLAKPPKMIKHFERQEVEKMLVEAADAITALDHFVAIVCTESQISYKEVWQKHYRKLASAGYISSLQ</sequence>
<evidence type="ECO:0000259" key="1">
    <source>
        <dbReference type="PROSITE" id="PS50943"/>
    </source>
</evidence>
<dbReference type="AlphaFoldDB" id="A0A540UVY4"/>
<keyword evidence="3" id="KW-1185">Reference proteome</keyword>
<reference evidence="2 3" key="1">
    <citation type="submission" date="2019-06" db="EMBL/GenBank/DDBJ databases">
        <title>Genome sequence of Ureibacillus terrenus.</title>
        <authorList>
            <person name="Maclea K.S."/>
            <person name="Simoes M."/>
        </authorList>
    </citation>
    <scope>NUCLEOTIDE SEQUENCE [LARGE SCALE GENOMIC DNA]</scope>
    <source>
        <strain evidence="2 3">ATCC BAA-384</strain>
    </source>
</reference>